<accession>A0A381RCG1</accession>
<reference evidence="3" key="1">
    <citation type="submission" date="2018-05" db="EMBL/GenBank/DDBJ databases">
        <authorList>
            <person name="Lanie J.A."/>
            <person name="Ng W.-L."/>
            <person name="Kazmierczak K.M."/>
            <person name="Andrzejewski T.M."/>
            <person name="Davidsen T.M."/>
            <person name="Wayne K.J."/>
            <person name="Tettelin H."/>
            <person name="Glass J.I."/>
            <person name="Rusch D."/>
            <person name="Podicherti R."/>
            <person name="Tsui H.-C.T."/>
            <person name="Winkler M.E."/>
        </authorList>
    </citation>
    <scope>NUCLEOTIDE SEQUENCE</scope>
</reference>
<dbReference type="PANTHER" id="PTHR47572:SF4">
    <property type="entry name" value="LACTONASE DRP35"/>
    <property type="match status" value="1"/>
</dbReference>
<feature type="domain" description="SMP-30/Gluconolactonase/LRE-like region" evidence="2">
    <location>
        <begin position="30"/>
        <end position="287"/>
    </location>
</feature>
<protein>
    <recommendedName>
        <fullName evidence="2">SMP-30/Gluconolactonase/LRE-like region domain-containing protein</fullName>
    </recommendedName>
</protein>
<organism evidence="3">
    <name type="scientific">marine metagenome</name>
    <dbReference type="NCBI Taxonomy" id="408172"/>
    <lineage>
        <taxon>unclassified sequences</taxon>
        <taxon>metagenomes</taxon>
        <taxon>ecological metagenomes</taxon>
    </lineage>
</organism>
<dbReference type="SUPFAM" id="SSF63829">
    <property type="entry name" value="Calcium-dependent phosphotriesterase"/>
    <property type="match status" value="1"/>
</dbReference>
<dbReference type="AlphaFoldDB" id="A0A381RCG1"/>
<evidence type="ECO:0000259" key="2">
    <source>
        <dbReference type="Pfam" id="PF08450"/>
    </source>
</evidence>
<dbReference type="InterPro" id="IPR011042">
    <property type="entry name" value="6-blade_b-propeller_TolB-like"/>
</dbReference>
<keyword evidence="1" id="KW-0378">Hydrolase</keyword>
<evidence type="ECO:0000313" key="3">
    <source>
        <dbReference type="EMBL" id="SUZ87537.1"/>
    </source>
</evidence>
<proteinExistence type="predicted"/>
<sequence>MSTLDVQNPGLRDLIDPDASIERIAGGLGFTEGPVWRDGSLLFSDIRNNRIARWHRLPEGPELTTYTTGMSNGLTLDHQGQVLAAEHGGRRVVRVADDGRREVLAEQFDGMRLNSPNDIVVKSDGAIYFTDPPYAIQPSVPGMPRPEGWWTQPIPGKEQPCNGVYRLGPDGSLDLLVDDFALPNGLAFSPDESILYVDDSARKQIRAFDVGADGRLSNNRILLDMSSEDPGVPDGLKVDQRGNVFCTGPGGVWVCRANGEFLGRIILPELPANLGWGEDGSVLFVTARTSIYRLQTKTTGVLPS</sequence>
<dbReference type="GO" id="GO:0016787">
    <property type="term" value="F:hydrolase activity"/>
    <property type="evidence" value="ECO:0007669"/>
    <property type="project" value="UniProtKB-KW"/>
</dbReference>
<dbReference type="Gene3D" id="2.120.10.30">
    <property type="entry name" value="TolB, C-terminal domain"/>
    <property type="match status" value="1"/>
</dbReference>
<evidence type="ECO:0000256" key="1">
    <source>
        <dbReference type="ARBA" id="ARBA00022801"/>
    </source>
</evidence>
<dbReference type="InterPro" id="IPR051262">
    <property type="entry name" value="SMP-30/CGR1_Lactonase"/>
</dbReference>
<name>A0A381RCG1_9ZZZZ</name>
<dbReference type="PANTHER" id="PTHR47572">
    <property type="entry name" value="LIPOPROTEIN-RELATED"/>
    <property type="match status" value="1"/>
</dbReference>
<dbReference type="Pfam" id="PF08450">
    <property type="entry name" value="SGL"/>
    <property type="match status" value="1"/>
</dbReference>
<dbReference type="PRINTS" id="PR01790">
    <property type="entry name" value="SMP30FAMILY"/>
</dbReference>
<dbReference type="InterPro" id="IPR005511">
    <property type="entry name" value="SMP-30"/>
</dbReference>
<dbReference type="InterPro" id="IPR013658">
    <property type="entry name" value="SGL"/>
</dbReference>
<dbReference type="EMBL" id="UINC01001728">
    <property type="protein sequence ID" value="SUZ87537.1"/>
    <property type="molecule type" value="Genomic_DNA"/>
</dbReference>
<gene>
    <name evidence="3" type="ORF">METZ01_LOCUS40391</name>
</gene>